<accession>A0A0K1ECL9</accession>
<keyword evidence="2" id="KW-0812">Transmembrane</keyword>
<dbReference type="KEGG" id="ccro:CMC5_027570"/>
<reference evidence="3 4" key="1">
    <citation type="submission" date="2015-07" db="EMBL/GenBank/DDBJ databases">
        <title>Genome analysis of myxobacterium Chondromyces crocatus Cm c5 reveals a high potential for natural compound synthesis and the genetic basis for the loss of fruiting body formation.</title>
        <authorList>
            <person name="Zaburannyi N."/>
            <person name="Bunk B."/>
            <person name="Maier J."/>
            <person name="Overmann J."/>
            <person name="Mueller R."/>
        </authorList>
    </citation>
    <scope>NUCLEOTIDE SEQUENCE [LARGE SCALE GENOMIC DNA]</scope>
    <source>
        <strain evidence="3 4">Cm c5</strain>
    </source>
</reference>
<evidence type="ECO:0000256" key="2">
    <source>
        <dbReference type="SAM" id="Phobius"/>
    </source>
</evidence>
<sequence>MLVLADGNELFVHEGNGDAPRWHHRAATALAAVGVADDVIVSLSVDGMLSWWSLDGGEPLAEIALGETPRALAVASSGTCAVALASGVVIEPRDGARVALPVPDATALAWSARGERLAVGSEEGHLHLFCLADEAPKEETRAIPGSVETTEPAETREPVENSEAAETSKPVETTEAAGTTEPVETTEVAGTTEPVETRRPEAVVTDLRAPVRSLAWCSAGFWIAAVGDRLVTVDADGGQPMTLMRMTGRRPDCVSCAAAGDLLGVRLDRHTAVALEIASKKLVAVLSVPDREVIGLAFGPEAWLGLGLDQGDANRIALRARTLHRTERHPGREGTSWLLGISFDATELPRPSLGADILDLADAADAVDDVGTTEDAARTAWALGVTAALLGVILLLASR</sequence>
<feature type="transmembrane region" description="Helical" evidence="2">
    <location>
        <begin position="380"/>
        <end position="397"/>
    </location>
</feature>
<dbReference type="Proteomes" id="UP000067626">
    <property type="component" value="Chromosome"/>
</dbReference>
<keyword evidence="2" id="KW-1133">Transmembrane helix</keyword>
<keyword evidence="4" id="KW-1185">Reference proteome</keyword>
<gene>
    <name evidence="3" type="ORF">CMC5_027570</name>
</gene>
<evidence type="ECO:0000256" key="1">
    <source>
        <dbReference type="SAM" id="MobiDB-lite"/>
    </source>
</evidence>
<dbReference type="SUPFAM" id="SSF63829">
    <property type="entry name" value="Calcium-dependent phosphotriesterase"/>
    <property type="match status" value="1"/>
</dbReference>
<dbReference type="EMBL" id="CP012159">
    <property type="protein sequence ID" value="AKT38610.1"/>
    <property type="molecule type" value="Genomic_DNA"/>
</dbReference>
<feature type="region of interest" description="Disordered" evidence="1">
    <location>
        <begin position="139"/>
        <end position="199"/>
    </location>
</feature>
<keyword evidence="2" id="KW-0472">Membrane</keyword>
<dbReference type="AlphaFoldDB" id="A0A0K1ECL9"/>
<protein>
    <recommendedName>
        <fullName evidence="5">Anaphase-promoting complex subunit 4 WD40 domain-containing protein</fullName>
    </recommendedName>
</protein>
<evidence type="ECO:0000313" key="3">
    <source>
        <dbReference type="EMBL" id="AKT38610.1"/>
    </source>
</evidence>
<organism evidence="3 4">
    <name type="scientific">Chondromyces crocatus</name>
    <dbReference type="NCBI Taxonomy" id="52"/>
    <lineage>
        <taxon>Bacteria</taxon>
        <taxon>Pseudomonadati</taxon>
        <taxon>Myxococcota</taxon>
        <taxon>Polyangia</taxon>
        <taxon>Polyangiales</taxon>
        <taxon>Polyangiaceae</taxon>
        <taxon>Chondromyces</taxon>
    </lineage>
</organism>
<evidence type="ECO:0000313" key="4">
    <source>
        <dbReference type="Proteomes" id="UP000067626"/>
    </source>
</evidence>
<proteinExistence type="predicted"/>
<dbReference type="InterPro" id="IPR015943">
    <property type="entry name" value="WD40/YVTN_repeat-like_dom_sf"/>
</dbReference>
<dbReference type="Gene3D" id="2.130.10.10">
    <property type="entry name" value="YVTN repeat-like/Quinoprotein amine dehydrogenase"/>
    <property type="match status" value="1"/>
</dbReference>
<evidence type="ECO:0008006" key="5">
    <source>
        <dbReference type="Google" id="ProtNLM"/>
    </source>
</evidence>
<name>A0A0K1ECL9_CHOCO</name>